<reference evidence="5" key="1">
    <citation type="journal article" date="2019" name="Int. J. Syst. Evol. Microbiol.">
        <title>The Global Catalogue of Microorganisms (GCM) 10K type strain sequencing project: providing services to taxonomists for standard genome sequencing and annotation.</title>
        <authorList>
            <consortium name="The Broad Institute Genomics Platform"/>
            <consortium name="The Broad Institute Genome Sequencing Center for Infectious Disease"/>
            <person name="Wu L."/>
            <person name="Ma J."/>
        </authorList>
    </citation>
    <scope>NUCLEOTIDE SEQUENCE [LARGE SCALE GENOMIC DNA]</scope>
    <source>
        <strain evidence="5">JCM 6307</strain>
    </source>
</reference>
<protein>
    <submittedName>
        <fullName evidence="4">GNAT family N-acetyltransferase</fullName>
    </submittedName>
</protein>
<dbReference type="Pfam" id="PF00583">
    <property type="entry name" value="Acetyltransf_1"/>
    <property type="match status" value="1"/>
</dbReference>
<evidence type="ECO:0000259" key="3">
    <source>
        <dbReference type="PROSITE" id="PS51186"/>
    </source>
</evidence>
<dbReference type="RefSeq" id="WP_344385251.1">
    <property type="nucleotide sequence ID" value="NZ_BAAATA010000036.1"/>
</dbReference>
<name>A0ABP5ZX06_9ACTN</name>
<keyword evidence="5" id="KW-1185">Reference proteome</keyword>
<dbReference type="EMBL" id="BAAATA010000036">
    <property type="protein sequence ID" value="GAA2504610.1"/>
    <property type="molecule type" value="Genomic_DNA"/>
</dbReference>
<dbReference type="PANTHER" id="PTHR43877">
    <property type="entry name" value="AMINOALKYLPHOSPHONATE N-ACETYLTRANSFERASE-RELATED-RELATED"/>
    <property type="match status" value="1"/>
</dbReference>
<dbReference type="InterPro" id="IPR000182">
    <property type="entry name" value="GNAT_dom"/>
</dbReference>
<dbReference type="Gene3D" id="3.40.630.30">
    <property type="match status" value="1"/>
</dbReference>
<sequence>METRAPAAPAAPAVAVVGEDALAAVHAVRREVFVVEQGVPEEEEWDSYDAGAVHLLATGPDGPVGTARLLHGGVARAKYGLPAGVAALGRVAVRAAARGTGLGAALVRAAEEQARLLGATGVYLEAQVHAVPFYARLGYTAFGQEFDDGSGIMHRAMRRGLQPR</sequence>
<evidence type="ECO:0000256" key="2">
    <source>
        <dbReference type="ARBA" id="ARBA00023315"/>
    </source>
</evidence>
<organism evidence="4 5">
    <name type="scientific">Streptomyces thermolineatus</name>
    <dbReference type="NCBI Taxonomy" id="44033"/>
    <lineage>
        <taxon>Bacteria</taxon>
        <taxon>Bacillati</taxon>
        <taxon>Actinomycetota</taxon>
        <taxon>Actinomycetes</taxon>
        <taxon>Kitasatosporales</taxon>
        <taxon>Streptomycetaceae</taxon>
        <taxon>Streptomyces</taxon>
    </lineage>
</organism>
<evidence type="ECO:0000313" key="4">
    <source>
        <dbReference type="EMBL" id="GAA2504610.1"/>
    </source>
</evidence>
<keyword evidence="2" id="KW-0012">Acyltransferase</keyword>
<dbReference type="InterPro" id="IPR050832">
    <property type="entry name" value="Bact_Acetyltransf"/>
</dbReference>
<dbReference type="InterPro" id="IPR016181">
    <property type="entry name" value="Acyl_CoA_acyltransferase"/>
</dbReference>
<evidence type="ECO:0000256" key="1">
    <source>
        <dbReference type="ARBA" id="ARBA00022679"/>
    </source>
</evidence>
<dbReference type="Proteomes" id="UP001501358">
    <property type="component" value="Unassembled WGS sequence"/>
</dbReference>
<keyword evidence="1" id="KW-0808">Transferase</keyword>
<proteinExistence type="predicted"/>
<gene>
    <name evidence="4" type="ORF">GCM10010406_46560</name>
</gene>
<dbReference type="SUPFAM" id="SSF55729">
    <property type="entry name" value="Acyl-CoA N-acyltransferases (Nat)"/>
    <property type="match status" value="1"/>
</dbReference>
<dbReference type="CDD" id="cd04301">
    <property type="entry name" value="NAT_SF"/>
    <property type="match status" value="1"/>
</dbReference>
<evidence type="ECO:0000313" key="5">
    <source>
        <dbReference type="Proteomes" id="UP001501358"/>
    </source>
</evidence>
<comment type="caution">
    <text evidence="4">The sequence shown here is derived from an EMBL/GenBank/DDBJ whole genome shotgun (WGS) entry which is preliminary data.</text>
</comment>
<feature type="domain" description="N-acetyltransferase" evidence="3">
    <location>
        <begin position="12"/>
        <end position="162"/>
    </location>
</feature>
<dbReference type="PROSITE" id="PS51186">
    <property type="entry name" value="GNAT"/>
    <property type="match status" value="1"/>
</dbReference>
<accession>A0ABP5ZX06</accession>